<accession>A0A0S2MVR0</accession>
<evidence type="ECO:0000313" key="1">
    <source>
        <dbReference type="EMBL" id="ALO80014.1"/>
    </source>
</evidence>
<organism evidence="1 2">
    <name type="scientific">Cellulophaga phage phi4:1_13</name>
    <dbReference type="NCBI Taxonomy" id="1747284"/>
    <lineage>
        <taxon>Viruses</taxon>
        <taxon>Duplodnaviria</taxon>
        <taxon>Heunggongvirae</taxon>
        <taxon>Uroviricota</taxon>
        <taxon>Caudoviricetes</taxon>
        <taxon>Lightbulbvirus</taxon>
        <taxon>Lightbulbvirus Cba41</taxon>
    </lineage>
</organism>
<reference evidence="1 2" key="1">
    <citation type="submission" date="2015-10" db="EMBL/GenBank/DDBJ databases">
        <title>Large-scale maps of variable infection efficiencies in aquatic Bacteriodetes phage-host model systems.</title>
        <authorList>
            <person name="Holmfeldt K."/>
            <person name="Solonenko N."/>
            <person name="Howard-Varona C."/>
            <person name="Moreno M."/>
            <person name="Malmstrom R.R."/>
            <person name="Blow M.J."/>
            <person name="Sullivan M.B."/>
        </authorList>
    </citation>
    <scope>NUCLEOTIDE SEQUENCE [LARGE SCALE GENOMIC DNA]</scope>
</reference>
<sequence>MSQQFQKEQKQHSNGSLYRCRESDISDTLVYDRFQIVKVTPKGYTIKIWSTTTRWVSSSSKKRFAYKTKEEALEGFILRKRRQIKILQAQLSKAKRFLIIAEK</sequence>
<dbReference type="Proteomes" id="UP000229115">
    <property type="component" value="Segment"/>
</dbReference>
<evidence type="ECO:0000313" key="2">
    <source>
        <dbReference type="Proteomes" id="UP000229115"/>
    </source>
</evidence>
<gene>
    <name evidence="1" type="ORF">Phi4113_005</name>
</gene>
<protein>
    <submittedName>
        <fullName evidence="1">Uncharacterized protein</fullName>
    </submittedName>
</protein>
<proteinExistence type="predicted"/>
<name>A0A0S2MVR0_9CAUD</name>
<dbReference type="EMBL" id="KT962245">
    <property type="protein sequence ID" value="ALO80014.1"/>
    <property type="molecule type" value="Genomic_RNA"/>
</dbReference>